<dbReference type="PANTHER" id="PTHR12975:SF6">
    <property type="entry name" value="TRAFFICKING PROTEIN PARTICLE COMPLEX SUBUNIT 8"/>
    <property type="match status" value="1"/>
</dbReference>
<dbReference type="Pfam" id="PF24545">
    <property type="entry name" value="Ig_TPPC8_1st"/>
    <property type="match status" value="1"/>
</dbReference>
<feature type="region of interest" description="Disordered" evidence="1">
    <location>
        <begin position="311"/>
        <end position="339"/>
    </location>
</feature>
<feature type="region of interest" description="Disordered" evidence="1">
    <location>
        <begin position="225"/>
        <end position="254"/>
    </location>
</feature>
<dbReference type="PANTHER" id="PTHR12975">
    <property type="entry name" value="TRANSPORT PROTEIN TRAPP"/>
    <property type="match status" value="1"/>
</dbReference>
<dbReference type="GO" id="GO:1990072">
    <property type="term" value="C:TRAPPIII protein complex"/>
    <property type="evidence" value="ECO:0007669"/>
    <property type="project" value="TreeGrafter"/>
</dbReference>
<accession>A0A165ZFP2</accession>
<evidence type="ECO:0000256" key="1">
    <source>
        <dbReference type="SAM" id="MobiDB-lite"/>
    </source>
</evidence>
<gene>
    <name evidence="3" type="ORF">FIBSPDRAFT_1051266</name>
</gene>
<feature type="compositionally biased region" description="Polar residues" evidence="1">
    <location>
        <begin position="241"/>
        <end position="254"/>
    </location>
</feature>
<feature type="compositionally biased region" description="Pro residues" evidence="1">
    <location>
        <begin position="225"/>
        <end position="240"/>
    </location>
</feature>
<dbReference type="Pfam" id="PF12739">
    <property type="entry name" value="TRAPPC-Trs85"/>
    <property type="match status" value="1"/>
</dbReference>
<feature type="compositionally biased region" description="Low complexity" evidence="1">
    <location>
        <begin position="313"/>
        <end position="322"/>
    </location>
</feature>
<dbReference type="InterPro" id="IPR058541">
    <property type="entry name" value="Ig_TPPC8_1st"/>
</dbReference>
<dbReference type="EMBL" id="KV417678">
    <property type="protein sequence ID" value="KZP10535.1"/>
    <property type="molecule type" value="Genomic_DNA"/>
</dbReference>
<name>A0A165ZFP2_9AGAM</name>
<keyword evidence="4" id="KW-1185">Reference proteome</keyword>
<evidence type="ECO:0000259" key="2">
    <source>
        <dbReference type="Pfam" id="PF24545"/>
    </source>
</evidence>
<protein>
    <recommendedName>
        <fullName evidence="2">TPPC8 first Ig-like domain-containing protein</fullName>
    </recommendedName>
</protein>
<dbReference type="CDD" id="cd11304">
    <property type="entry name" value="Cadherin_repeat"/>
    <property type="match status" value="1"/>
</dbReference>
<evidence type="ECO:0000313" key="4">
    <source>
        <dbReference type="Proteomes" id="UP000076532"/>
    </source>
</evidence>
<sequence length="1322" mass="146106">MPPVLPSSLSPHICVLPSPDLTELLETSSLPDLPTILQSFSPLPNVTTRTTSLASVPHTSFALRFSDLAEIQDACKEDEEQRAVRTIDWIGERVHKRSAKWVEDMERIDDKDVPRTPWWDELRRCAEGDYVPSKVECWNHPCAIILAVSTTAPNPLQAVANIHATAIDLPAWVDPACLRYTLIVHPEDSPLSEEEAGALFNAVKKQYGLHSYLLSLALPSPPPPPVPVPGLIPRLPPPPSNQQTPQKGPSSLTLNTLKMSSDDIQQTARFTREFVVQSLLPWMEKCVNDWNEVYSSNRRLPSRLFSSTRRLFGTSSPSTSSSPLPPVSGGPARSHTYSSSQSSVSGVIVPTQQRRLAEFATILGDFKLAVSVWEALRKDGKGGSEVLPILLSSSPALQLHAQNALSSLHSSSGELPAQAQLRGLIYAVRWEAGISSSTFLNDALEGERWLVWAAGNAEEPPSALLLAHAALLSAQKLSRRRAALWYLFAANRLEKCGIKPLTMYFLRKAHELYQFQPEKTLSPAFWESEGQKANGRSEFDAIMPGIEHPLGRLLYTTGDVGGAVRFFLGLLRGSDEALPVVTSPRANGEFSESLKSLGTDKVFLEDFRVAFAHFKETSPDDPALSDLKAPFTFIVVRHSRIRLPNDSTLGSIEEWQKREETWNAFWKTQDKASLSKSGKAAVDETFWIDLVLRNPLDTEVNLSNLTVTVQEAASTSNSALSQVEVEIIDDVVLGAKETRTIPVAITALRAGPLTITHACYDFLSLLPATEGLASRGRRLHDTPLQRQTPTYAPDVAMEVEVEEASQKLLANFVDDSRLVLAQGECKRMDMWISNIGTRVVGEVWLVAGTDDEIWIDSGQNSAMSSVQLPVKEELLRSDNSIASLKPFCIPLEDGLAPGDNLEFSMIIHADRALDHDLCLLLVYRESPDQNFHSTRLIRHYEVTPLFEVSAVARPSRSADHLFTLNVELDNISHVHSIQLTQITTLSPLWLCIPVVDNVLGYLAPSQSTRLLFSADRWLDGWSVVPTLEFVKRKVDAVLHGRPADPSLPPAIDLICNHTSRTTQILSVNEPYLHNLLQRGRRNAAARLVANTHPHIPSNTHPSIFPLYNPFSVDLVVFWEIPNEQRSGHLLVPGITFGVGHAALKEIIQDAESAKVKRSMYAETQREKEEILDAIRNSEWNAEMDPTNVSLQQGRVLEHNFAEGGRRVETPITLRNLSFTHHSRFVLKFESSGEADSGSSDLLPPPYSGRLTFRGALEPMQSITLLPTVWITRPGTYSLAGWRLETEVGEVNDGGAWRTRQRFVQGPPAGDSSCISVSNIAAG</sequence>
<feature type="domain" description="TPPC8 first Ig-like" evidence="2">
    <location>
        <begin position="675"/>
        <end position="781"/>
    </location>
</feature>
<organism evidence="3 4">
    <name type="scientific">Athelia psychrophila</name>
    <dbReference type="NCBI Taxonomy" id="1759441"/>
    <lineage>
        <taxon>Eukaryota</taxon>
        <taxon>Fungi</taxon>
        <taxon>Dikarya</taxon>
        <taxon>Basidiomycota</taxon>
        <taxon>Agaricomycotina</taxon>
        <taxon>Agaricomycetes</taxon>
        <taxon>Agaricomycetidae</taxon>
        <taxon>Atheliales</taxon>
        <taxon>Atheliaceae</taxon>
        <taxon>Athelia</taxon>
    </lineage>
</organism>
<reference evidence="3 4" key="1">
    <citation type="journal article" date="2016" name="Mol. Biol. Evol.">
        <title>Comparative Genomics of Early-Diverging Mushroom-Forming Fungi Provides Insights into the Origins of Lignocellulose Decay Capabilities.</title>
        <authorList>
            <person name="Nagy L.G."/>
            <person name="Riley R."/>
            <person name="Tritt A."/>
            <person name="Adam C."/>
            <person name="Daum C."/>
            <person name="Floudas D."/>
            <person name="Sun H."/>
            <person name="Yadav J.S."/>
            <person name="Pangilinan J."/>
            <person name="Larsson K.H."/>
            <person name="Matsuura K."/>
            <person name="Barry K."/>
            <person name="Labutti K."/>
            <person name="Kuo R."/>
            <person name="Ohm R.A."/>
            <person name="Bhattacharya S.S."/>
            <person name="Shirouzu T."/>
            <person name="Yoshinaga Y."/>
            <person name="Martin F.M."/>
            <person name="Grigoriev I.V."/>
            <person name="Hibbett D.S."/>
        </authorList>
    </citation>
    <scope>NUCLEOTIDE SEQUENCE [LARGE SCALE GENOMIC DNA]</scope>
    <source>
        <strain evidence="3 4">CBS 109695</strain>
    </source>
</reference>
<evidence type="ECO:0000313" key="3">
    <source>
        <dbReference type="EMBL" id="KZP10535.1"/>
    </source>
</evidence>
<dbReference type="STRING" id="436010.A0A165ZFP2"/>
<proteinExistence type="predicted"/>
<feature type="compositionally biased region" description="Low complexity" evidence="1">
    <location>
        <begin position="329"/>
        <end position="339"/>
    </location>
</feature>
<dbReference type="InterPro" id="IPR024420">
    <property type="entry name" value="TRAPP_III_complex_Trs85"/>
</dbReference>
<dbReference type="Proteomes" id="UP000076532">
    <property type="component" value="Unassembled WGS sequence"/>
</dbReference>
<dbReference type="OrthoDB" id="203724at2759"/>